<dbReference type="GO" id="GO:0005886">
    <property type="term" value="C:plasma membrane"/>
    <property type="evidence" value="ECO:0007669"/>
    <property type="project" value="UniProtKB-SubCell"/>
</dbReference>
<feature type="transmembrane region" description="Helical" evidence="7">
    <location>
        <begin position="442"/>
        <end position="461"/>
    </location>
</feature>
<feature type="transmembrane region" description="Helical" evidence="7">
    <location>
        <begin position="147"/>
        <end position="164"/>
    </location>
</feature>
<dbReference type="InterPro" id="IPR020846">
    <property type="entry name" value="MFS_dom"/>
</dbReference>
<dbReference type="eggNOG" id="COG2814">
    <property type="taxonomic scope" value="Bacteria"/>
</dbReference>
<feature type="transmembrane region" description="Helical" evidence="7">
    <location>
        <begin position="239"/>
        <end position="261"/>
    </location>
</feature>
<proteinExistence type="predicted"/>
<evidence type="ECO:0000256" key="7">
    <source>
        <dbReference type="SAM" id="Phobius"/>
    </source>
</evidence>
<feature type="transmembrane region" description="Helical" evidence="7">
    <location>
        <begin position="395"/>
        <end position="421"/>
    </location>
</feature>
<comment type="subcellular location">
    <subcellularLocation>
        <location evidence="1">Cell membrane</location>
        <topology evidence="1">Multi-pass membrane protein</topology>
    </subcellularLocation>
</comment>
<dbReference type="InterPro" id="IPR036259">
    <property type="entry name" value="MFS_trans_sf"/>
</dbReference>
<evidence type="ECO:0000256" key="1">
    <source>
        <dbReference type="ARBA" id="ARBA00004651"/>
    </source>
</evidence>
<dbReference type="Gene3D" id="1.20.1250.20">
    <property type="entry name" value="MFS general substrate transporter like domains"/>
    <property type="match status" value="1"/>
</dbReference>
<name>C3MGQ6_SINFN</name>
<evidence type="ECO:0000256" key="3">
    <source>
        <dbReference type="ARBA" id="ARBA00022475"/>
    </source>
</evidence>
<dbReference type="SUPFAM" id="SSF103473">
    <property type="entry name" value="MFS general substrate transporter"/>
    <property type="match status" value="1"/>
</dbReference>
<keyword evidence="4 7" id="KW-0812">Transmembrane</keyword>
<reference evidence="9 10" key="1">
    <citation type="journal article" date="2009" name="Appl. Environ. Microbiol.">
        <title>Rhizobium sp. strain NGR234 possesses a remarkable number of secretion systems.</title>
        <authorList>
            <person name="Schmeisser C."/>
            <person name="Liesegang H."/>
            <person name="Krysciak D."/>
            <person name="Bakkou N."/>
            <person name="Le Quere A."/>
            <person name="Wollherr A."/>
            <person name="Heinemeyer I."/>
            <person name="Morgenstern B."/>
            <person name="Pommerening-Roeser A."/>
            <person name="Flores M."/>
            <person name="Palacios R."/>
            <person name="Brenner S."/>
            <person name="Gottschalk G."/>
            <person name="Schmitz R.A."/>
            <person name="Broughton W.J."/>
            <person name="Perret X."/>
            <person name="Strittmatter A.W."/>
            <person name="Streit W.R."/>
        </authorList>
    </citation>
    <scope>NUCLEOTIDE SEQUENCE [LARGE SCALE GENOMIC DNA]</scope>
    <source>
        <strain evidence="10">NBRC 101917 / NGR234</strain>
    </source>
</reference>
<keyword evidence="6 7" id="KW-0472">Membrane</keyword>
<feature type="transmembrane region" description="Helical" evidence="7">
    <location>
        <begin position="305"/>
        <end position="326"/>
    </location>
</feature>
<dbReference type="HOGENOM" id="CLU_000960_28_0_5"/>
<keyword evidence="2" id="KW-0813">Transport</keyword>
<dbReference type="NCBIfam" id="TIGR00711">
    <property type="entry name" value="efflux_EmrB"/>
    <property type="match status" value="1"/>
</dbReference>
<evidence type="ECO:0000313" key="10">
    <source>
        <dbReference type="Proteomes" id="UP000001054"/>
    </source>
</evidence>
<feature type="transmembrane region" description="Helical" evidence="7">
    <location>
        <begin position="121"/>
        <end position="141"/>
    </location>
</feature>
<dbReference type="Proteomes" id="UP000001054">
    <property type="component" value="Chromosome"/>
</dbReference>
<sequence>MRRQARSSGLDRKGQPDHRLLICNRRFCPDKATGTVYRTPTPHPEPLMNRIVPMILAVALFMEQMDSTVISTSLPAIAHDIGVGPITLKLALTAYMVALAIFIPLSGWMADRFGAKRIFRAAMLVFIAGSVFCAAADSLLSFVLSRFLQGMGGAMMTPVARLVLVRGTPRSELVSAMALLTIPALVGPLAGPPLGGFITTYFSWHWIFLINVPVGIAGYVLSGIYLPEMERHNPPPVDILGFLLGGIAASGIVFGLSVISLPALPPAVGIASVSAGVAATFLYIFHARRHAAPVLDLRLFRDSAFRAASIGGTVFRISVGAVPFLMPLMLQIGFGLNPFQSGLITFIGAVGAITTKFLARRVLAFAGFRTTLIIAAVIAAATTFTNGFFTPATPYLVMISILLIAGFARSFFFTSVNALSFADIDDADASKATSMSAVLQQISLALGVAVAGAILEIQTAIGGGPLALEDFHIAFMIIAVANVLAAIPFLTMAKNAGASVSGHRKALREAEATAGK</sequence>
<evidence type="ECO:0000256" key="4">
    <source>
        <dbReference type="ARBA" id="ARBA00022692"/>
    </source>
</evidence>
<dbReference type="GO" id="GO:0022857">
    <property type="term" value="F:transmembrane transporter activity"/>
    <property type="evidence" value="ECO:0007669"/>
    <property type="project" value="InterPro"/>
</dbReference>
<dbReference type="OrthoDB" id="9812221at2"/>
<evidence type="ECO:0000256" key="5">
    <source>
        <dbReference type="ARBA" id="ARBA00022989"/>
    </source>
</evidence>
<dbReference type="InterPro" id="IPR004638">
    <property type="entry name" value="EmrB-like"/>
</dbReference>
<dbReference type="STRING" id="394.NGR_c03750"/>
<gene>
    <name evidence="9" type="ordered locus">NGR_c03750</name>
</gene>
<dbReference type="AlphaFoldDB" id="C3MGQ6"/>
<feature type="transmembrane region" description="Helical" evidence="7">
    <location>
        <begin position="338"/>
        <end position="359"/>
    </location>
</feature>
<keyword evidence="10" id="KW-1185">Reference proteome</keyword>
<feature type="transmembrane region" description="Helical" evidence="7">
    <location>
        <begin position="267"/>
        <end position="285"/>
    </location>
</feature>
<feature type="transmembrane region" description="Helical" evidence="7">
    <location>
        <begin position="90"/>
        <end position="109"/>
    </location>
</feature>
<dbReference type="KEGG" id="rhi:NGR_c03750"/>
<dbReference type="InterPro" id="IPR011701">
    <property type="entry name" value="MFS"/>
</dbReference>
<feature type="transmembrane region" description="Helical" evidence="7">
    <location>
        <begin position="371"/>
        <end position="389"/>
    </location>
</feature>
<organism evidence="9 10">
    <name type="scientific">Sinorhizobium fredii (strain NBRC 101917 / NGR234)</name>
    <dbReference type="NCBI Taxonomy" id="394"/>
    <lineage>
        <taxon>Bacteria</taxon>
        <taxon>Pseudomonadati</taxon>
        <taxon>Pseudomonadota</taxon>
        <taxon>Alphaproteobacteria</taxon>
        <taxon>Hyphomicrobiales</taxon>
        <taxon>Rhizobiaceae</taxon>
        <taxon>Sinorhizobium/Ensifer group</taxon>
        <taxon>Sinorhizobium</taxon>
    </lineage>
</organism>
<dbReference type="Gene3D" id="1.20.1720.10">
    <property type="entry name" value="Multidrug resistance protein D"/>
    <property type="match status" value="1"/>
</dbReference>
<dbReference type="PANTHER" id="PTHR42718:SF46">
    <property type="entry name" value="BLR6921 PROTEIN"/>
    <property type="match status" value="1"/>
</dbReference>
<evidence type="ECO:0000313" key="9">
    <source>
        <dbReference type="EMBL" id="ACP24171.1"/>
    </source>
</evidence>
<feature type="transmembrane region" description="Helical" evidence="7">
    <location>
        <begin position="473"/>
        <end position="493"/>
    </location>
</feature>
<evidence type="ECO:0000256" key="6">
    <source>
        <dbReference type="ARBA" id="ARBA00023136"/>
    </source>
</evidence>
<keyword evidence="3" id="KW-1003">Cell membrane</keyword>
<evidence type="ECO:0000256" key="2">
    <source>
        <dbReference type="ARBA" id="ARBA00022448"/>
    </source>
</evidence>
<feature type="domain" description="Major facilitator superfamily (MFS) profile" evidence="8">
    <location>
        <begin position="52"/>
        <end position="497"/>
    </location>
</feature>
<keyword evidence="5 7" id="KW-1133">Transmembrane helix</keyword>
<protein>
    <submittedName>
        <fullName evidence="9">Drug resistance transporter, EmrB/QacA subfamily</fullName>
    </submittedName>
</protein>
<dbReference type="PATRIC" id="fig|394.7.peg.3180"/>
<feature type="transmembrane region" description="Helical" evidence="7">
    <location>
        <begin position="204"/>
        <end position="227"/>
    </location>
</feature>
<feature type="transmembrane region" description="Helical" evidence="7">
    <location>
        <begin position="176"/>
        <end position="198"/>
    </location>
</feature>
<dbReference type="PROSITE" id="PS50850">
    <property type="entry name" value="MFS"/>
    <property type="match status" value="1"/>
</dbReference>
<accession>C3MGQ6</accession>
<dbReference type="CDD" id="cd17503">
    <property type="entry name" value="MFS_LmrB_MDR_like"/>
    <property type="match status" value="1"/>
</dbReference>
<dbReference type="PANTHER" id="PTHR42718">
    <property type="entry name" value="MAJOR FACILITATOR SUPERFAMILY MULTIDRUG TRANSPORTER MFSC"/>
    <property type="match status" value="1"/>
</dbReference>
<dbReference type="EMBL" id="CP001389">
    <property type="protein sequence ID" value="ACP24171.1"/>
    <property type="molecule type" value="Genomic_DNA"/>
</dbReference>
<dbReference type="PRINTS" id="PR01036">
    <property type="entry name" value="TCRTETB"/>
</dbReference>
<evidence type="ECO:0000259" key="8">
    <source>
        <dbReference type="PROSITE" id="PS50850"/>
    </source>
</evidence>
<dbReference type="Pfam" id="PF07690">
    <property type="entry name" value="MFS_1"/>
    <property type="match status" value="1"/>
</dbReference>